<keyword evidence="4 9" id="KW-0520">NAD</keyword>
<dbReference type="AlphaFoldDB" id="I2H181"/>
<keyword evidence="3 8" id="KW-0560">Oxidoreductase</keyword>
<dbReference type="InterPro" id="IPR016160">
    <property type="entry name" value="Ald_DH_CS_CYS"/>
</dbReference>
<dbReference type="InterPro" id="IPR005931">
    <property type="entry name" value="P5CDH/ALDH4A1"/>
</dbReference>
<sequence>MARMLRTNIHLISRRNFGSFSTIKPPSHIKNETVKSFGPEDNKDWDLLRSSIMKLKGSSLEIPLVINGERIYSNDSQGEVKFQRDIVPQYNPADNKQIVANVTQSTRSDVRNAIRSAMAAKQKWNNFSFYDRASVFLKAADLISTKYRYDLLAATMLGQGKNVYQAEIDCITELSDFFRFNIKYASELYKQQPIESTPGIWNKAEYRPLEGFVYAVSPFNFTAIAGNLVGAPALMGNTVLWKPSLSSTLSNYLLLTILEEAGLPAGVINFIPGDPKSITDETLSSPHFNALHFTGSTDVFKELWAKIQHGVTNNSYRDYPRIVGETGGKNFHLIHNSANISDSVLQTIRGSFEYQGQKCSATSRVYIPKSKSKEFLTDLLGLLNEPGEKSKLLPRNTGSSSIGGGDLHGFIGPVINEQSFNKLTKVIEQAKKDPDLEILYGGKYDSTQGWYVSPTVIKTKDPYHEFMRREFFGPIVTIYEYEDAEFEKICSIIDDSTKYGLTGSIFARDREAINYAQEKLKYSAGNFYINDKCTGAVVAQQWFGGARMSGTNDKSGGPSILNRFVSIRNIKENFYPLTDYRYPSNYE</sequence>
<dbReference type="GO" id="GO:0003842">
    <property type="term" value="F:L-glutamate gamma-semialdehyde dehydrogenase activity"/>
    <property type="evidence" value="ECO:0007669"/>
    <property type="project" value="UniProtKB-UniRule"/>
</dbReference>
<dbReference type="Pfam" id="PF00171">
    <property type="entry name" value="Aldedh"/>
    <property type="match status" value="1"/>
</dbReference>
<dbReference type="PROSITE" id="PS00687">
    <property type="entry name" value="ALDEHYDE_DEHYDR_GLU"/>
    <property type="match status" value="1"/>
</dbReference>
<dbReference type="FunFam" id="3.40.605.10:FF:000006">
    <property type="entry name" value="1-pyrroline-5-carboxylate dehydrogenase"/>
    <property type="match status" value="1"/>
</dbReference>
<evidence type="ECO:0000256" key="1">
    <source>
        <dbReference type="ARBA" id="ARBA00004786"/>
    </source>
</evidence>
<dbReference type="SUPFAM" id="SSF53720">
    <property type="entry name" value="ALDH-like"/>
    <property type="match status" value="1"/>
</dbReference>
<dbReference type="NCBIfam" id="TIGR01236">
    <property type="entry name" value="D1pyr5carbox1"/>
    <property type="match status" value="1"/>
</dbReference>
<dbReference type="EMBL" id="HE806318">
    <property type="protein sequence ID" value="CCH60133.1"/>
    <property type="molecule type" value="Genomic_DNA"/>
</dbReference>
<dbReference type="GO" id="GO:0005759">
    <property type="term" value="C:mitochondrial matrix"/>
    <property type="evidence" value="ECO:0007669"/>
    <property type="project" value="EnsemblFungi"/>
</dbReference>
<dbReference type="UniPathway" id="UPA00261">
    <property type="reaction ID" value="UER00374"/>
</dbReference>
<accession>I2H181</accession>
<protein>
    <recommendedName>
        <fullName evidence="9 10">Multifunctional fusion protein</fullName>
    </recommendedName>
    <domain>
        <recommendedName>
            <fullName evidence="10">Delta-1-pyrroline-5-carboxylate dehydrogenase</fullName>
            <shortName evidence="10">P5C dehydrogenase</shortName>
        </recommendedName>
        <alternativeName>
            <fullName evidence="9">L-glutamate gamma-semialdehyde dehydrogenase</fullName>
        </alternativeName>
    </domain>
    <domain>
        <recommendedName>
            <fullName evidence="9">L-glutamate gamma-semialdehyde dehydrogenase</fullName>
            <ecNumber evidence="9">1.2.1.88</ecNumber>
        </recommendedName>
    </domain>
</protein>
<comment type="catalytic activity">
    <reaction evidence="6 9">
        <text>L-glutamate 5-semialdehyde + NAD(+) + H2O = L-glutamate + NADH + 2 H(+)</text>
        <dbReference type="Rhea" id="RHEA:30235"/>
        <dbReference type="ChEBI" id="CHEBI:15377"/>
        <dbReference type="ChEBI" id="CHEBI:15378"/>
        <dbReference type="ChEBI" id="CHEBI:29985"/>
        <dbReference type="ChEBI" id="CHEBI:57540"/>
        <dbReference type="ChEBI" id="CHEBI:57945"/>
        <dbReference type="ChEBI" id="CHEBI:58066"/>
        <dbReference type="EC" id="1.2.1.88"/>
    </reaction>
</comment>
<organism evidence="12 13">
    <name type="scientific">Henningerozyma blattae (strain ATCC 34711 / CBS 6284 / DSM 70876 / NBRC 10599 / NRRL Y-10934 / UCD 77-7)</name>
    <name type="common">Yeast</name>
    <name type="synonym">Tetrapisispora blattae</name>
    <dbReference type="NCBI Taxonomy" id="1071380"/>
    <lineage>
        <taxon>Eukaryota</taxon>
        <taxon>Fungi</taxon>
        <taxon>Dikarya</taxon>
        <taxon>Ascomycota</taxon>
        <taxon>Saccharomycotina</taxon>
        <taxon>Saccharomycetes</taxon>
        <taxon>Saccharomycetales</taxon>
        <taxon>Saccharomycetaceae</taxon>
        <taxon>Henningerozyma</taxon>
    </lineage>
</organism>
<dbReference type="InterPro" id="IPR016161">
    <property type="entry name" value="Ald_DH/histidinol_DH"/>
</dbReference>
<evidence type="ECO:0000256" key="7">
    <source>
        <dbReference type="PROSITE-ProRule" id="PRU10007"/>
    </source>
</evidence>
<comment type="similarity">
    <text evidence="2 8">Belongs to the aldehyde dehydrogenase family.</text>
</comment>
<dbReference type="FunFam" id="3.40.309.10:FF:000005">
    <property type="entry name" value="1-pyrroline-5-carboxylate dehydrogenase 1"/>
    <property type="match status" value="1"/>
</dbReference>
<evidence type="ECO:0000256" key="2">
    <source>
        <dbReference type="ARBA" id="ARBA00009986"/>
    </source>
</evidence>
<feature type="domain" description="Aldehyde dehydrogenase" evidence="11">
    <location>
        <begin position="87"/>
        <end position="569"/>
    </location>
</feature>
<evidence type="ECO:0000259" key="11">
    <source>
        <dbReference type="Pfam" id="PF00171"/>
    </source>
</evidence>
<reference evidence="12 13" key="1">
    <citation type="journal article" date="2011" name="Proc. Natl. Acad. Sci. U.S.A.">
        <title>Evolutionary erosion of yeast sex chromosomes by mating-type switching accidents.</title>
        <authorList>
            <person name="Gordon J.L."/>
            <person name="Armisen D."/>
            <person name="Proux-Wera E."/>
            <person name="Oheigeartaigh S.S."/>
            <person name="Byrne K.P."/>
            <person name="Wolfe K.H."/>
        </authorList>
    </citation>
    <scope>NUCLEOTIDE SEQUENCE [LARGE SCALE GENOMIC DNA]</scope>
    <source>
        <strain evidence="13">ATCC 34711 / CBS 6284 / DSM 70876 / NBRC 10599 / NRRL Y-10934 / UCD 77-7</strain>
    </source>
</reference>
<evidence type="ECO:0000256" key="4">
    <source>
        <dbReference type="ARBA" id="ARBA00023027"/>
    </source>
</evidence>
<dbReference type="HOGENOM" id="CLU_005391_4_1_1"/>
<evidence type="ECO:0000256" key="6">
    <source>
        <dbReference type="ARBA" id="ARBA00048142"/>
    </source>
</evidence>
<dbReference type="FunCoup" id="I2H181">
    <property type="interactions" value="408"/>
</dbReference>
<evidence type="ECO:0000256" key="8">
    <source>
        <dbReference type="RuleBase" id="RU003345"/>
    </source>
</evidence>
<evidence type="ECO:0000256" key="9">
    <source>
        <dbReference type="RuleBase" id="RU366016"/>
    </source>
</evidence>
<dbReference type="InterPro" id="IPR015590">
    <property type="entry name" value="Aldehyde_DH_dom"/>
</dbReference>
<feature type="active site" evidence="7">
    <location>
        <position position="325"/>
    </location>
</feature>
<name>I2H181_HENB6</name>
<dbReference type="GO" id="GO:0006537">
    <property type="term" value="P:glutamate biosynthetic process"/>
    <property type="evidence" value="ECO:0007669"/>
    <property type="project" value="EnsemblFungi"/>
</dbReference>
<dbReference type="GeneID" id="14495113"/>
<dbReference type="OMA" id="FAGIHFT"/>
<dbReference type="InParanoid" id="I2H181"/>
<dbReference type="RefSeq" id="XP_004179652.1">
    <property type="nucleotide sequence ID" value="XM_004179604.1"/>
</dbReference>
<dbReference type="Gene3D" id="3.40.309.10">
    <property type="entry name" value="Aldehyde Dehydrogenase, Chain A, domain 2"/>
    <property type="match status" value="1"/>
</dbReference>
<dbReference type="OrthoDB" id="5322683at2759"/>
<gene>
    <name evidence="12" type="primary">TBLA0C03290</name>
    <name evidence="12" type="ORF">TBLA_0C03290</name>
</gene>
<evidence type="ECO:0000313" key="12">
    <source>
        <dbReference type="EMBL" id="CCH60133.1"/>
    </source>
</evidence>
<evidence type="ECO:0000256" key="3">
    <source>
        <dbReference type="ARBA" id="ARBA00023002"/>
    </source>
</evidence>
<dbReference type="PROSITE" id="PS00070">
    <property type="entry name" value="ALDEHYDE_DEHYDR_CYS"/>
    <property type="match status" value="1"/>
</dbReference>
<comment type="pathway">
    <text evidence="1 9">Amino-acid degradation; L-proline degradation into L-glutamate; L-glutamate from L-proline: step 2/2.</text>
</comment>
<dbReference type="Gene3D" id="3.40.605.10">
    <property type="entry name" value="Aldehyde Dehydrogenase, Chain A, domain 1"/>
    <property type="match status" value="1"/>
</dbReference>
<dbReference type="InterPro" id="IPR050485">
    <property type="entry name" value="Proline_metab_enzyme"/>
</dbReference>
<dbReference type="eggNOG" id="KOG2455">
    <property type="taxonomic scope" value="Eukaryota"/>
</dbReference>
<dbReference type="GO" id="GO:0010133">
    <property type="term" value="P:L-proline catabolic process to L-glutamate"/>
    <property type="evidence" value="ECO:0007669"/>
    <property type="project" value="UniProtKB-UniRule"/>
</dbReference>
<dbReference type="InterPro" id="IPR029510">
    <property type="entry name" value="Ald_DH_CS_GLU"/>
</dbReference>
<evidence type="ECO:0000313" key="13">
    <source>
        <dbReference type="Proteomes" id="UP000002866"/>
    </source>
</evidence>
<dbReference type="KEGG" id="tbl:TBLA_0C03290"/>
<dbReference type="STRING" id="1071380.I2H181"/>
<evidence type="ECO:0000256" key="10">
    <source>
        <dbReference type="RuleBase" id="RU366030"/>
    </source>
</evidence>
<keyword evidence="13" id="KW-1185">Reference proteome</keyword>
<evidence type="ECO:0000256" key="5">
    <source>
        <dbReference type="ARBA" id="ARBA00023062"/>
    </source>
</evidence>
<dbReference type="EC" id="1.2.1.88" evidence="9"/>
<dbReference type="PANTHER" id="PTHR42862">
    <property type="entry name" value="DELTA-1-PYRROLINE-5-CARBOXYLATE DEHYDROGENASE 1, ISOFORM A-RELATED"/>
    <property type="match status" value="1"/>
</dbReference>
<dbReference type="PANTHER" id="PTHR42862:SF1">
    <property type="entry name" value="DELTA-1-PYRROLINE-5-CARBOXYLATE DEHYDROGENASE 2, ISOFORM A-RELATED"/>
    <property type="match status" value="1"/>
</dbReference>
<dbReference type="InterPro" id="IPR016163">
    <property type="entry name" value="Ald_DH_C"/>
</dbReference>
<dbReference type="Proteomes" id="UP000002866">
    <property type="component" value="Chromosome 3"/>
</dbReference>
<dbReference type="InterPro" id="IPR016162">
    <property type="entry name" value="Ald_DH_N"/>
</dbReference>
<keyword evidence="5 9" id="KW-0642">Proline metabolism</keyword>
<proteinExistence type="inferred from homology"/>